<keyword evidence="5" id="KW-0297">G-protein coupled receptor</keyword>
<evidence type="ECO:0000256" key="9">
    <source>
        <dbReference type="SAM" id="Phobius"/>
    </source>
</evidence>
<evidence type="ECO:0000256" key="4">
    <source>
        <dbReference type="ARBA" id="ARBA00022989"/>
    </source>
</evidence>
<feature type="transmembrane region" description="Helical" evidence="9">
    <location>
        <begin position="183"/>
        <end position="204"/>
    </location>
</feature>
<proteinExistence type="predicted"/>
<feature type="transmembrane region" description="Helical" evidence="9">
    <location>
        <begin position="20"/>
        <end position="46"/>
    </location>
</feature>
<feature type="transmembrane region" description="Helical" evidence="9">
    <location>
        <begin position="136"/>
        <end position="159"/>
    </location>
</feature>
<keyword evidence="4 9" id="KW-1133">Transmembrane helix</keyword>
<gene>
    <name evidence="11" type="ORF">PEVE_00021681</name>
</gene>
<evidence type="ECO:0000256" key="1">
    <source>
        <dbReference type="ARBA" id="ARBA00004651"/>
    </source>
</evidence>
<keyword evidence="6 9" id="KW-0472">Membrane</keyword>
<organism evidence="11 12">
    <name type="scientific">Porites evermanni</name>
    <dbReference type="NCBI Taxonomy" id="104178"/>
    <lineage>
        <taxon>Eukaryota</taxon>
        <taxon>Metazoa</taxon>
        <taxon>Cnidaria</taxon>
        <taxon>Anthozoa</taxon>
        <taxon>Hexacorallia</taxon>
        <taxon>Scleractinia</taxon>
        <taxon>Fungiina</taxon>
        <taxon>Poritidae</taxon>
        <taxon>Porites</taxon>
    </lineage>
</organism>
<keyword evidence="12" id="KW-1185">Reference proteome</keyword>
<comment type="caution">
    <text evidence="11">The sequence shown here is derived from an EMBL/GenBank/DDBJ whole genome shotgun (WGS) entry which is preliminary data.</text>
</comment>
<dbReference type="EMBL" id="CALNXI010000029">
    <property type="protein sequence ID" value="CAH3015833.1"/>
    <property type="molecule type" value="Genomic_DNA"/>
</dbReference>
<feature type="transmembrane region" description="Helical" evidence="9">
    <location>
        <begin position="89"/>
        <end position="115"/>
    </location>
</feature>
<evidence type="ECO:0000259" key="10">
    <source>
        <dbReference type="PROSITE" id="PS50262"/>
    </source>
</evidence>
<dbReference type="SMART" id="SM01381">
    <property type="entry name" value="7TM_GPCR_Srsx"/>
    <property type="match status" value="1"/>
</dbReference>
<dbReference type="SUPFAM" id="SSF81321">
    <property type="entry name" value="Family A G protein-coupled receptor-like"/>
    <property type="match status" value="1"/>
</dbReference>
<protein>
    <recommendedName>
        <fullName evidence="10">G-protein coupled receptors family 1 profile domain-containing protein</fullName>
    </recommendedName>
</protein>
<reference evidence="11 12" key="1">
    <citation type="submission" date="2022-05" db="EMBL/GenBank/DDBJ databases">
        <authorList>
            <consortium name="Genoscope - CEA"/>
            <person name="William W."/>
        </authorList>
    </citation>
    <scope>NUCLEOTIDE SEQUENCE [LARGE SCALE GENOMIC DNA]</scope>
</reference>
<evidence type="ECO:0000256" key="6">
    <source>
        <dbReference type="ARBA" id="ARBA00023136"/>
    </source>
</evidence>
<keyword evidence="8" id="KW-0807">Transducer</keyword>
<evidence type="ECO:0000256" key="8">
    <source>
        <dbReference type="ARBA" id="ARBA00023224"/>
    </source>
</evidence>
<dbReference type="PANTHER" id="PTHR22752">
    <property type="entry name" value="G PROTEIN-COUPLED RECEPTOR"/>
    <property type="match status" value="1"/>
</dbReference>
<evidence type="ECO:0000256" key="5">
    <source>
        <dbReference type="ARBA" id="ARBA00023040"/>
    </source>
</evidence>
<feature type="transmembrane region" description="Helical" evidence="9">
    <location>
        <begin position="274"/>
        <end position="295"/>
    </location>
</feature>
<feature type="transmembrane region" description="Helical" evidence="9">
    <location>
        <begin position="307"/>
        <end position="329"/>
    </location>
</feature>
<comment type="subcellular location">
    <subcellularLocation>
        <location evidence="1">Cell membrane</location>
        <topology evidence="1">Multi-pass membrane protein</topology>
    </subcellularLocation>
</comment>
<dbReference type="InterPro" id="IPR017452">
    <property type="entry name" value="GPCR_Rhodpsn_7TM"/>
</dbReference>
<keyword evidence="2" id="KW-1003">Cell membrane</keyword>
<evidence type="ECO:0000256" key="2">
    <source>
        <dbReference type="ARBA" id="ARBA00022475"/>
    </source>
</evidence>
<dbReference type="Proteomes" id="UP001159427">
    <property type="component" value="Unassembled WGS sequence"/>
</dbReference>
<dbReference type="PROSITE" id="PS50262">
    <property type="entry name" value="G_PROTEIN_RECEP_F1_2"/>
    <property type="match status" value="1"/>
</dbReference>
<evidence type="ECO:0000313" key="12">
    <source>
        <dbReference type="Proteomes" id="UP001159427"/>
    </source>
</evidence>
<feature type="domain" description="G-protein coupled receptors family 1 profile" evidence="10">
    <location>
        <begin position="38"/>
        <end position="326"/>
    </location>
</feature>
<dbReference type="Gene3D" id="1.20.1070.10">
    <property type="entry name" value="Rhodopsin 7-helix transmembrane proteins"/>
    <property type="match status" value="1"/>
</dbReference>
<dbReference type="PRINTS" id="PR00237">
    <property type="entry name" value="GPCRRHODOPSN"/>
</dbReference>
<evidence type="ECO:0000313" key="11">
    <source>
        <dbReference type="EMBL" id="CAH3015833.1"/>
    </source>
</evidence>
<accession>A0ABN8LFT8</accession>
<evidence type="ECO:0000256" key="7">
    <source>
        <dbReference type="ARBA" id="ARBA00023170"/>
    </source>
</evidence>
<evidence type="ECO:0000256" key="3">
    <source>
        <dbReference type="ARBA" id="ARBA00022692"/>
    </source>
</evidence>
<feature type="transmembrane region" description="Helical" evidence="9">
    <location>
        <begin position="58"/>
        <end position="77"/>
    </location>
</feature>
<keyword evidence="3 9" id="KW-0812">Transmembrane</keyword>
<keyword evidence="7" id="KW-0675">Receptor</keyword>
<name>A0ABN8LFT8_9CNID</name>
<dbReference type="Pfam" id="PF00001">
    <property type="entry name" value="7tm_1"/>
    <property type="match status" value="1"/>
</dbReference>
<sequence length="353" mass="39278">MNVTVNDLRTFQESKHHTISVFITAACLIAISAVALGGNLLVLAAIAINRNLRSLSDLFVANLALADLCQACVAVPLRVVNLFGSEHGPIIPCHAVVLFSVLFGGASNFGILLVSVDKFIAIKWPFKYNNWTTVKLFICTIVLSWLSLIIYSVLPVIGWDKAATADFSSTCRFMDTLDKHYVATAYLFIHGIPLTSIIFIYFFILKATFRHSRAIAAQELSLRTNNFPISNAAFITNEEMSTNGDREQKQSGRNQRRHLRACAQPSRRGKGVRMVAVLVGLFIILVLPIIVIDVLEIWKEPFVPLAVVYVAICLIYANSAVNVFIYAGWSSEYKRTFRGLLSSFWELLLRPCS</sequence>
<dbReference type="InterPro" id="IPR000276">
    <property type="entry name" value="GPCR_Rhodpsn"/>
</dbReference>